<evidence type="ECO:0000313" key="2">
    <source>
        <dbReference type="EMBL" id="APF18975.1"/>
    </source>
</evidence>
<keyword evidence="4" id="KW-1185">Reference proteome</keyword>
<reference evidence="3 4" key="1">
    <citation type="submission" date="2011-09" db="EMBL/GenBank/DDBJ databases">
        <title>The permanent draft genome of Caldithrix abyssi DSM 13497.</title>
        <authorList>
            <consortium name="US DOE Joint Genome Institute (JGI-PGF)"/>
            <person name="Lucas S."/>
            <person name="Han J."/>
            <person name="Lapidus A."/>
            <person name="Bruce D."/>
            <person name="Goodwin L."/>
            <person name="Pitluck S."/>
            <person name="Peters L."/>
            <person name="Kyrpides N."/>
            <person name="Mavromatis K."/>
            <person name="Ivanova N."/>
            <person name="Mikhailova N."/>
            <person name="Chertkov O."/>
            <person name="Detter J.C."/>
            <person name="Tapia R."/>
            <person name="Han C."/>
            <person name="Land M."/>
            <person name="Hauser L."/>
            <person name="Markowitz V."/>
            <person name="Cheng J.-F."/>
            <person name="Hugenholtz P."/>
            <person name="Woyke T."/>
            <person name="Wu D."/>
            <person name="Spring S."/>
            <person name="Brambilla E."/>
            <person name="Klenk H.-P."/>
            <person name="Eisen J.A."/>
        </authorList>
    </citation>
    <scope>NUCLEOTIDE SEQUENCE [LARGE SCALE GENOMIC DNA]</scope>
    <source>
        <strain evidence="3 4">DSM 13497</strain>
    </source>
</reference>
<dbReference type="HOGENOM" id="CLU_2394231_0_0_0"/>
<keyword evidence="1" id="KW-0472">Membrane</keyword>
<organism evidence="3 4">
    <name type="scientific">Caldithrix abyssi DSM 13497</name>
    <dbReference type="NCBI Taxonomy" id="880073"/>
    <lineage>
        <taxon>Bacteria</taxon>
        <taxon>Pseudomonadati</taxon>
        <taxon>Calditrichota</taxon>
        <taxon>Calditrichia</taxon>
        <taxon>Calditrichales</taxon>
        <taxon>Calditrichaceae</taxon>
        <taxon>Caldithrix</taxon>
    </lineage>
</organism>
<dbReference type="RefSeq" id="WP_006930335.1">
    <property type="nucleotide sequence ID" value="NZ_CM001402.1"/>
</dbReference>
<feature type="transmembrane region" description="Helical" evidence="1">
    <location>
        <begin position="64"/>
        <end position="80"/>
    </location>
</feature>
<dbReference type="STRING" id="880073.Cabys_2226"/>
<evidence type="ECO:0000313" key="4">
    <source>
        <dbReference type="Proteomes" id="UP000004671"/>
    </source>
</evidence>
<dbReference type="InParanoid" id="H1XVM8"/>
<keyword evidence="1" id="KW-1133">Transmembrane helix</keyword>
<dbReference type="KEGG" id="caby:Cabys_2226"/>
<name>H1XVM8_CALAY</name>
<evidence type="ECO:0000313" key="3">
    <source>
        <dbReference type="EMBL" id="EHO42928.1"/>
    </source>
</evidence>
<accession>H1XVM8</accession>
<evidence type="ECO:0000256" key="1">
    <source>
        <dbReference type="SAM" id="Phobius"/>
    </source>
</evidence>
<dbReference type="EMBL" id="CP018099">
    <property type="protein sequence ID" value="APF18975.1"/>
    <property type="molecule type" value="Genomic_DNA"/>
</dbReference>
<feature type="transmembrane region" description="Helical" evidence="1">
    <location>
        <begin position="7"/>
        <end position="27"/>
    </location>
</feature>
<dbReference type="AlphaFoldDB" id="H1XVM8"/>
<proteinExistence type="predicted"/>
<protein>
    <submittedName>
        <fullName evidence="3">Uncharacterized protein</fullName>
    </submittedName>
</protein>
<sequence length="93" mass="10770" precursor="true">MENKKLIWWAMILLGILGGILFFPLPIDGKFTCFFHRMALPSQTIAVEHHGKQLVDYYVHRFSFFWWGSLLLGSAGIYLLNKKNNLNKQKGLS</sequence>
<evidence type="ECO:0000313" key="5">
    <source>
        <dbReference type="Proteomes" id="UP000183868"/>
    </source>
</evidence>
<dbReference type="EMBL" id="CM001402">
    <property type="protein sequence ID" value="EHO42928.1"/>
    <property type="molecule type" value="Genomic_DNA"/>
</dbReference>
<dbReference type="Proteomes" id="UP000183868">
    <property type="component" value="Chromosome"/>
</dbReference>
<reference evidence="2 5" key="2">
    <citation type="submission" date="2016-11" db="EMBL/GenBank/DDBJ databases">
        <title>Genomic analysis of Caldithrix abyssi and proposal of a novel bacterial phylum Caldithrichaeota.</title>
        <authorList>
            <person name="Kublanov I."/>
            <person name="Sigalova O."/>
            <person name="Gavrilov S."/>
            <person name="Lebedinsky A."/>
            <person name="Ivanova N."/>
            <person name="Daum C."/>
            <person name="Reddy T."/>
            <person name="Klenk H.P."/>
            <person name="Goker M."/>
            <person name="Reva O."/>
            <person name="Miroshnichenko M."/>
            <person name="Kyprides N."/>
            <person name="Woyke T."/>
            <person name="Gelfand M."/>
        </authorList>
    </citation>
    <scope>NUCLEOTIDE SEQUENCE [LARGE SCALE GENOMIC DNA]</scope>
    <source>
        <strain evidence="2 5">LF13</strain>
    </source>
</reference>
<dbReference type="PaxDb" id="880073-Calab_3324"/>
<dbReference type="Proteomes" id="UP000004671">
    <property type="component" value="Chromosome"/>
</dbReference>
<keyword evidence="1" id="KW-0812">Transmembrane</keyword>
<gene>
    <name evidence="2" type="ORF">Cabys_2226</name>
    <name evidence="3" type="ORF">Calab_3324</name>
</gene>